<organism evidence="2 3">
    <name type="scientific">Fomitopsis schrenkii</name>
    <name type="common">Brown rot fungus</name>
    <dbReference type="NCBI Taxonomy" id="2126942"/>
    <lineage>
        <taxon>Eukaryota</taxon>
        <taxon>Fungi</taxon>
        <taxon>Dikarya</taxon>
        <taxon>Basidiomycota</taxon>
        <taxon>Agaricomycotina</taxon>
        <taxon>Agaricomycetes</taxon>
        <taxon>Polyporales</taxon>
        <taxon>Fomitopsis</taxon>
    </lineage>
</organism>
<accession>S8E925</accession>
<evidence type="ECO:0008006" key="4">
    <source>
        <dbReference type="Google" id="ProtNLM"/>
    </source>
</evidence>
<dbReference type="eggNOG" id="ENOG502SS61">
    <property type="taxonomic scope" value="Eukaryota"/>
</dbReference>
<reference evidence="2 3" key="1">
    <citation type="journal article" date="2012" name="Science">
        <title>The Paleozoic origin of enzymatic lignin decomposition reconstructed from 31 fungal genomes.</title>
        <authorList>
            <person name="Floudas D."/>
            <person name="Binder M."/>
            <person name="Riley R."/>
            <person name="Barry K."/>
            <person name="Blanchette R.A."/>
            <person name="Henrissat B."/>
            <person name="Martinez A.T."/>
            <person name="Otillar R."/>
            <person name="Spatafora J.W."/>
            <person name="Yadav J.S."/>
            <person name="Aerts A."/>
            <person name="Benoit I."/>
            <person name="Boyd A."/>
            <person name="Carlson A."/>
            <person name="Copeland A."/>
            <person name="Coutinho P.M."/>
            <person name="de Vries R.P."/>
            <person name="Ferreira P."/>
            <person name="Findley K."/>
            <person name="Foster B."/>
            <person name="Gaskell J."/>
            <person name="Glotzer D."/>
            <person name="Gorecki P."/>
            <person name="Heitman J."/>
            <person name="Hesse C."/>
            <person name="Hori C."/>
            <person name="Igarashi K."/>
            <person name="Jurgens J.A."/>
            <person name="Kallen N."/>
            <person name="Kersten P."/>
            <person name="Kohler A."/>
            <person name="Kuees U."/>
            <person name="Kumar T.K.A."/>
            <person name="Kuo A."/>
            <person name="LaButti K."/>
            <person name="Larrondo L.F."/>
            <person name="Lindquist E."/>
            <person name="Ling A."/>
            <person name="Lombard V."/>
            <person name="Lucas S."/>
            <person name="Lundell T."/>
            <person name="Martin R."/>
            <person name="McLaughlin D.J."/>
            <person name="Morgenstern I."/>
            <person name="Morin E."/>
            <person name="Murat C."/>
            <person name="Nagy L.G."/>
            <person name="Nolan M."/>
            <person name="Ohm R.A."/>
            <person name="Patyshakuliyeva A."/>
            <person name="Rokas A."/>
            <person name="Ruiz-Duenas F.J."/>
            <person name="Sabat G."/>
            <person name="Salamov A."/>
            <person name="Samejima M."/>
            <person name="Schmutz J."/>
            <person name="Slot J.C."/>
            <person name="St John F."/>
            <person name="Stenlid J."/>
            <person name="Sun H."/>
            <person name="Sun S."/>
            <person name="Syed K."/>
            <person name="Tsang A."/>
            <person name="Wiebenga A."/>
            <person name="Young D."/>
            <person name="Pisabarro A."/>
            <person name="Eastwood D.C."/>
            <person name="Martin F."/>
            <person name="Cullen D."/>
            <person name="Grigoriev I.V."/>
            <person name="Hibbett D.S."/>
        </authorList>
    </citation>
    <scope>NUCLEOTIDE SEQUENCE</scope>
    <source>
        <strain evidence="3">FP-58527</strain>
        <strain evidence="2">FP-58527 SS1</strain>
    </source>
</reference>
<dbReference type="Proteomes" id="UP000015241">
    <property type="component" value="Unassembled WGS sequence"/>
</dbReference>
<dbReference type="InterPro" id="IPR011333">
    <property type="entry name" value="SKP1/BTB/POZ_sf"/>
</dbReference>
<dbReference type="EMBL" id="KE504144">
    <property type="protein sequence ID" value="EPT01156.1"/>
    <property type="molecule type" value="Genomic_DNA"/>
</dbReference>
<dbReference type="OrthoDB" id="3893071at2759"/>
<protein>
    <recommendedName>
        <fullName evidence="4">BTB domain-containing protein</fullName>
    </recommendedName>
</protein>
<proteinExistence type="predicted"/>
<dbReference type="Gene3D" id="3.30.710.10">
    <property type="entry name" value="Potassium Channel Kv1.1, Chain A"/>
    <property type="match status" value="1"/>
</dbReference>
<gene>
    <name evidence="2" type="ORF">FOMPIDRAFT_1121144</name>
    <name evidence="1" type="ORF">FOMPIDRAFT_136116</name>
</gene>
<dbReference type="AlphaFoldDB" id="S8E925"/>
<dbReference type="EMBL" id="KE504144">
    <property type="protein sequence ID" value="EPT01163.1"/>
    <property type="molecule type" value="Genomic_DNA"/>
</dbReference>
<dbReference type="HOGENOM" id="CLU_033082_3_1_1"/>
<evidence type="ECO:0000313" key="2">
    <source>
        <dbReference type="EMBL" id="EPT01163.1"/>
    </source>
</evidence>
<reference evidence="2" key="2">
    <citation type="submission" date="2013-06" db="EMBL/GenBank/DDBJ databases">
        <authorList>
            <consortium name="DOE Joint Genome Institute"/>
            <person name="Riley R."/>
            <person name="Floudas D."/>
            <person name="Binder M."/>
            <person name="Barry K."/>
            <person name="Blanchette R.A."/>
            <person name="Henrissat B."/>
            <person name="Martinez A.T."/>
            <person name="Otillar R."/>
            <person name="Spatafora J.W."/>
            <person name="Yadav J.S."/>
            <person name="Aerts A."/>
            <person name="Benoit I."/>
            <person name="Boyd A."/>
            <person name="Carlson A."/>
            <person name="Copeland A."/>
            <person name="Coutinho P.M."/>
            <person name="De Vries R.P."/>
            <person name="Ferreira P."/>
            <person name="Findley K."/>
            <person name="Foster B."/>
            <person name="Gaskell J."/>
            <person name="Glotzer D."/>
            <person name="Gorecki P."/>
            <person name="Heitman J."/>
            <person name="Hesse C."/>
            <person name="Hori C."/>
            <person name="Igarashi K."/>
            <person name="Jurgens J.A."/>
            <person name="Kallen N."/>
            <person name="Kersten P."/>
            <person name="Kohler A."/>
            <person name="Kues U."/>
            <person name="Kumar T.K."/>
            <person name="Kuo A."/>
            <person name="LaButti K."/>
            <person name="Larrondo L.F."/>
            <person name="Lindquist E."/>
            <person name="Ling A."/>
            <person name="Lombard V."/>
            <person name="Lucas S."/>
            <person name="Lundell T."/>
            <person name="Martin R."/>
            <person name="McLaughlin D.J."/>
            <person name="Morgenstern I."/>
            <person name="Morin E."/>
            <person name="Murat C."/>
            <person name="Nagy L.G."/>
            <person name="Nolan M."/>
            <person name="Ohm R.A."/>
            <person name="Patyshakuliyeva A."/>
            <person name="Rokas A."/>
            <person name="Ruiz-Duenas F.J."/>
            <person name="Sabat G."/>
            <person name="Salamov A."/>
            <person name="Samejima M."/>
            <person name="Schmutz J."/>
            <person name="Slot J.C."/>
            <person name="St John F."/>
            <person name="Stenlid J."/>
            <person name="Sun H."/>
            <person name="Sun S."/>
            <person name="Syed K."/>
            <person name="Tsang A."/>
            <person name="Wiebenga A."/>
            <person name="Young D."/>
            <person name="Pisabarro A."/>
            <person name="Eastwood D.C."/>
            <person name="Martin F."/>
            <person name="Cullen D."/>
            <person name="Hibbett D.S."/>
            <person name="Grigoriev I.V."/>
        </authorList>
    </citation>
    <scope>NUCLEOTIDE SEQUENCE</scope>
    <source>
        <strain evidence="2">FP-58527 SS1</strain>
    </source>
</reference>
<keyword evidence="3" id="KW-1185">Reference proteome</keyword>
<sequence length="334" mass="37040">MATSDPSTKQKTDTPSVDFVPSTDIWYTDGSVVLVAGKTAFRVHITIVATHCEIFKDMSAIPQPTAQDATETYDGCQVLRLQDSPVDLKHFLKSIYDFSYFRPGVKTKFPIVAAVLRLATKYIAPALRQRAIDLLSIAYPSLLTAWDQRASLRLVPPFENELMTYIELAVETDVRVILPALYYAASQAPLADVLDRLHQLAVAPEEQWSVCRAFVVGREKLLHAEQLCALAFLQPDFARPGCTNGSTCTNRLNDGGPKKTLPRPQAENTDPFYRWCLIEPDNVGPSLSLCNACQTTVSTSIKNGREKLWDQLPAFFGLTDWATLRARDGLDGAD</sequence>
<name>S8E925_FOMSC</name>
<evidence type="ECO:0000313" key="3">
    <source>
        <dbReference type="Proteomes" id="UP000015241"/>
    </source>
</evidence>
<evidence type="ECO:0000313" key="1">
    <source>
        <dbReference type="EMBL" id="EPT01156.1"/>
    </source>
</evidence>